<dbReference type="AlphaFoldDB" id="A0A0D8IDU8"/>
<evidence type="ECO:0000313" key="11">
    <source>
        <dbReference type="Proteomes" id="UP000035704"/>
    </source>
</evidence>
<name>A0A0D8IDU8_9CLOT</name>
<dbReference type="OrthoDB" id="2986797at2"/>
<dbReference type="InterPro" id="IPR046953">
    <property type="entry name" value="Spore_GerAC-like_C"/>
</dbReference>
<feature type="domain" description="Spore germination GerAC-like C-terminal" evidence="8">
    <location>
        <begin position="203"/>
        <end position="369"/>
    </location>
</feature>
<gene>
    <name evidence="10" type="primary">gerAC</name>
    <name evidence="10" type="ORF">CACET_c30320</name>
</gene>
<keyword evidence="3" id="KW-0309">Germination</keyword>
<dbReference type="EMBL" id="CP009687">
    <property type="protein sequence ID" value="AKL96476.1"/>
    <property type="molecule type" value="Genomic_DNA"/>
</dbReference>
<feature type="domain" description="Spore germination protein N-terminal" evidence="9">
    <location>
        <begin position="25"/>
        <end position="193"/>
    </location>
</feature>
<dbReference type="STRING" id="84022.CACET_c30320"/>
<dbReference type="InterPro" id="IPR008844">
    <property type="entry name" value="Spore_GerAC-like"/>
</dbReference>
<evidence type="ECO:0000256" key="4">
    <source>
        <dbReference type="ARBA" id="ARBA00022729"/>
    </source>
</evidence>
<comment type="subcellular location">
    <subcellularLocation>
        <location evidence="1">Membrane</location>
        <topology evidence="1">Lipid-anchor</topology>
    </subcellularLocation>
</comment>
<evidence type="ECO:0000256" key="5">
    <source>
        <dbReference type="ARBA" id="ARBA00023136"/>
    </source>
</evidence>
<evidence type="ECO:0000256" key="6">
    <source>
        <dbReference type="ARBA" id="ARBA00023139"/>
    </source>
</evidence>
<dbReference type="GO" id="GO:0016020">
    <property type="term" value="C:membrane"/>
    <property type="evidence" value="ECO:0007669"/>
    <property type="project" value="UniProtKB-SubCell"/>
</dbReference>
<accession>A0A0D8IDU8</accession>
<reference evidence="10 11" key="1">
    <citation type="submission" date="2014-10" db="EMBL/GenBank/DDBJ databases">
        <title>Genome sequence of Clostridium aceticum DSM 1496.</title>
        <authorList>
            <person name="Poehlein A."/>
            <person name="Schiel-Bengelsdorf B."/>
            <person name="Gottschalk G."/>
            <person name="Duerre P."/>
            <person name="Daniel R."/>
        </authorList>
    </citation>
    <scope>NUCLEOTIDE SEQUENCE [LARGE SCALE GENOMIC DNA]</scope>
    <source>
        <strain evidence="10 11">DSM 1496</strain>
    </source>
</reference>
<dbReference type="KEGG" id="cace:CACET_c30320"/>
<dbReference type="GO" id="GO:0009847">
    <property type="term" value="P:spore germination"/>
    <property type="evidence" value="ECO:0007669"/>
    <property type="project" value="InterPro"/>
</dbReference>
<dbReference type="PANTHER" id="PTHR35789:SF1">
    <property type="entry name" value="SPORE GERMINATION PROTEIN B3"/>
    <property type="match status" value="1"/>
</dbReference>
<keyword evidence="6" id="KW-0564">Palmitate</keyword>
<dbReference type="Pfam" id="PF25198">
    <property type="entry name" value="Spore_GerAC_N"/>
    <property type="match status" value="1"/>
</dbReference>
<dbReference type="InterPro" id="IPR057336">
    <property type="entry name" value="GerAC_N"/>
</dbReference>
<keyword evidence="7" id="KW-0449">Lipoprotein</keyword>
<keyword evidence="5" id="KW-0472">Membrane</keyword>
<evidence type="ECO:0000256" key="7">
    <source>
        <dbReference type="ARBA" id="ARBA00023288"/>
    </source>
</evidence>
<dbReference type="InterPro" id="IPR038501">
    <property type="entry name" value="Spore_GerAC_C_sf"/>
</dbReference>
<evidence type="ECO:0000256" key="1">
    <source>
        <dbReference type="ARBA" id="ARBA00004635"/>
    </source>
</evidence>
<protein>
    <submittedName>
        <fullName evidence="10">Spore germination protein</fullName>
    </submittedName>
</protein>
<evidence type="ECO:0000256" key="3">
    <source>
        <dbReference type="ARBA" id="ARBA00022544"/>
    </source>
</evidence>
<evidence type="ECO:0000259" key="9">
    <source>
        <dbReference type="Pfam" id="PF25198"/>
    </source>
</evidence>
<dbReference type="Pfam" id="PF05504">
    <property type="entry name" value="Spore_GerAC"/>
    <property type="match status" value="1"/>
</dbReference>
<dbReference type="PANTHER" id="PTHR35789">
    <property type="entry name" value="SPORE GERMINATION PROTEIN B3"/>
    <property type="match status" value="1"/>
</dbReference>
<evidence type="ECO:0000256" key="2">
    <source>
        <dbReference type="ARBA" id="ARBA00007886"/>
    </source>
</evidence>
<dbReference type="Gene3D" id="3.30.300.210">
    <property type="entry name" value="Nutrient germinant receptor protein C, domain 3"/>
    <property type="match status" value="1"/>
</dbReference>
<dbReference type="NCBIfam" id="TIGR02887">
    <property type="entry name" value="spore_ger_x_C"/>
    <property type="match status" value="1"/>
</dbReference>
<organism evidence="10 11">
    <name type="scientific">Clostridium aceticum</name>
    <dbReference type="NCBI Taxonomy" id="84022"/>
    <lineage>
        <taxon>Bacteria</taxon>
        <taxon>Bacillati</taxon>
        <taxon>Bacillota</taxon>
        <taxon>Clostridia</taxon>
        <taxon>Eubacteriales</taxon>
        <taxon>Clostridiaceae</taxon>
        <taxon>Clostridium</taxon>
    </lineage>
</organism>
<dbReference type="RefSeq" id="WP_044824488.1">
    <property type="nucleotide sequence ID" value="NZ_CP009687.1"/>
</dbReference>
<evidence type="ECO:0000313" key="10">
    <source>
        <dbReference type="EMBL" id="AKL96476.1"/>
    </source>
</evidence>
<dbReference type="Proteomes" id="UP000035704">
    <property type="component" value="Chromosome"/>
</dbReference>
<evidence type="ECO:0000259" key="8">
    <source>
        <dbReference type="Pfam" id="PF05504"/>
    </source>
</evidence>
<dbReference type="PATRIC" id="fig|84022.5.peg.3838"/>
<sequence>MKNTKKGIVVTLLCISMLIQTGCWDQKIYERIGFILQIGLELDQDENLIYTISIPIVSPDVEAKVDVFSTPINTLREGREEVLHVSGKSVEGGKIQHLFFSKQLAQKETMNFFDVFLRSSENSLLPNVIVVDGSPQEMMELSSKFPSKPRPSYYVNTLLENARRNFYVPETRIYNFLSSVYSNTIDPITPLLRYNDHEIEVAGSALFKGDKMVGEITTTETGLLHALMGTDGRIRYKYYQQEKQRGIEVAKEGTIVLIKDIKRKLNIDIQDIPKIDIKLDLTASIDEYTDGYNLSDPEEKKRLEAAIAKSIEEDCLILLKYLQEVGSDPLGIGEMIRSKHNWYWNSVEWEEVYRKVDFGVDVKLKVEFFGAIY</sequence>
<keyword evidence="11" id="KW-1185">Reference proteome</keyword>
<keyword evidence="4" id="KW-0732">Signal</keyword>
<comment type="similarity">
    <text evidence="2">Belongs to the GerABKC lipoprotein family.</text>
</comment>
<proteinExistence type="inferred from homology"/>